<comment type="caution">
    <text evidence="17">The sequence shown here is derived from an EMBL/GenBank/DDBJ whole genome shotgun (WGS) entry which is preliminary data.</text>
</comment>
<dbReference type="GO" id="GO:0005744">
    <property type="term" value="C:TIM23 mitochondrial import inner membrane translocase complex"/>
    <property type="evidence" value="ECO:0007669"/>
    <property type="project" value="UniProtKB-UniRule"/>
</dbReference>
<feature type="compositionally biased region" description="Basic and acidic residues" evidence="15">
    <location>
        <begin position="96"/>
        <end position="109"/>
    </location>
</feature>
<evidence type="ECO:0000256" key="6">
    <source>
        <dbReference type="ARBA" id="ARBA00022792"/>
    </source>
</evidence>
<dbReference type="InterPro" id="IPR004274">
    <property type="entry name" value="FCP1_dom"/>
</dbReference>
<evidence type="ECO:0000256" key="10">
    <source>
        <dbReference type="ARBA" id="ARBA00023010"/>
    </source>
</evidence>
<dbReference type="SMART" id="SM00577">
    <property type="entry name" value="CPDc"/>
    <property type="match status" value="1"/>
</dbReference>
<evidence type="ECO:0000256" key="2">
    <source>
        <dbReference type="ARBA" id="ARBA00006344"/>
    </source>
</evidence>
<evidence type="ECO:0000256" key="11">
    <source>
        <dbReference type="ARBA" id="ARBA00023128"/>
    </source>
</evidence>
<keyword evidence="5" id="KW-0812">Transmembrane</keyword>
<reference evidence="17" key="2">
    <citation type="submission" date="2020-11" db="EMBL/GenBank/DDBJ databases">
        <authorList>
            <consortium name="DOE Joint Genome Institute"/>
            <person name="Kuo A."/>
            <person name="Miyauchi S."/>
            <person name="Kiss E."/>
            <person name="Drula E."/>
            <person name="Kohler A."/>
            <person name="Sanchez-Garcia M."/>
            <person name="Andreopoulos B."/>
            <person name="Barry K.W."/>
            <person name="Bonito G."/>
            <person name="Buee M."/>
            <person name="Carver A."/>
            <person name="Chen C."/>
            <person name="Cichocki N."/>
            <person name="Clum A."/>
            <person name="Culley D."/>
            <person name="Crous P.W."/>
            <person name="Fauchery L."/>
            <person name="Girlanda M."/>
            <person name="Hayes R."/>
            <person name="Keri Z."/>
            <person name="Labutti K."/>
            <person name="Lipzen A."/>
            <person name="Lombard V."/>
            <person name="Magnuson J."/>
            <person name="Maillard F."/>
            <person name="Morin E."/>
            <person name="Murat C."/>
            <person name="Nolan M."/>
            <person name="Ohm R."/>
            <person name="Pangilinan J."/>
            <person name="Pereira M."/>
            <person name="Perotto S."/>
            <person name="Peter M."/>
            <person name="Riley R."/>
            <person name="Sitrit Y."/>
            <person name="Stielow B."/>
            <person name="Szollosi G."/>
            <person name="Zifcakova L."/>
            <person name="Stursova M."/>
            <person name="Spatafora J.W."/>
            <person name="Tedersoo L."/>
            <person name="Vaario L.-M."/>
            <person name="Yamada A."/>
            <person name="Yan M."/>
            <person name="Wang P."/>
            <person name="Xu J."/>
            <person name="Bruns T."/>
            <person name="Baldrian P."/>
            <person name="Vilgalys R."/>
            <person name="Henrissat B."/>
            <person name="Grigoriev I.V."/>
            <person name="Hibbett D."/>
            <person name="Nagy L.G."/>
            <person name="Martin F.M."/>
        </authorList>
    </citation>
    <scope>NUCLEOTIDE SEQUENCE</scope>
    <source>
        <strain evidence="17">UH-Tt-Lm1</strain>
    </source>
</reference>
<dbReference type="PANTHER" id="PTHR12210">
    <property type="entry name" value="DULLARD PROTEIN PHOSPHATASE"/>
    <property type="match status" value="1"/>
</dbReference>
<evidence type="ECO:0000256" key="7">
    <source>
        <dbReference type="ARBA" id="ARBA00022927"/>
    </source>
</evidence>
<dbReference type="InterPro" id="IPR036412">
    <property type="entry name" value="HAD-like_sf"/>
</dbReference>
<dbReference type="AlphaFoldDB" id="A0A9P6HEU6"/>
<evidence type="ECO:0000256" key="5">
    <source>
        <dbReference type="ARBA" id="ARBA00022692"/>
    </source>
</evidence>
<keyword evidence="4 14" id="KW-0813">Transport</keyword>
<dbReference type="Pfam" id="PF03031">
    <property type="entry name" value="NIF"/>
    <property type="match status" value="1"/>
</dbReference>
<evidence type="ECO:0000256" key="8">
    <source>
        <dbReference type="ARBA" id="ARBA00022946"/>
    </source>
</evidence>
<sequence>MLVARLAAQLPARRALVQYPIHARTFASKKSKRPQQDPSGSQPAASSQSSSEPSKQHPNVDPSAPEQAPAAPGDISDSKLSDLPSLSTLDFTAADETPRSERTGARSAKDSPSSIERKTRHMSKLMIGIAALGLGVYAASLGGEWTEAELKEKRMTLETAPSTRWGRTVERASGVFDLFTKPIWTELLPPPLPAPHQKPYTLVLSLDDLLVTSTWDRQYGWRTAKRPGVDYFLAYLSQFYEVVIFTTQHNYTGCLALTHDHQTAAPIVEKLDPYGFHVAYKLFRDATKSENGRPVKDLSYLNRDLSKVILLDTDPDHCTTHPDNSLVIPKWKGTPGDRGLVAMIPFLESIAIYRPPDVRPILKAFHGKDVPVEYAKQEAEAKKRHIEAWQQSGAKRLSESGFTLSSMFGSTSTPSKSPVPPTYLEQKRAEAQALYKEEQAYIAANKENFERLLEEDRQAMAKEMSGNALGVVQSMFLGKKPEPSENATVAGADVSTPEKV</sequence>
<evidence type="ECO:0000256" key="12">
    <source>
        <dbReference type="ARBA" id="ARBA00023136"/>
    </source>
</evidence>
<proteinExistence type="inferred from homology"/>
<dbReference type="OrthoDB" id="287041at2759"/>
<dbReference type="GO" id="GO:0015031">
    <property type="term" value="P:protein transport"/>
    <property type="evidence" value="ECO:0007669"/>
    <property type="project" value="UniProtKB-KW"/>
</dbReference>
<feature type="domain" description="FCP1 homology" evidence="16">
    <location>
        <begin position="195"/>
        <end position="350"/>
    </location>
</feature>
<dbReference type="SUPFAM" id="SSF56784">
    <property type="entry name" value="HAD-like"/>
    <property type="match status" value="1"/>
</dbReference>
<dbReference type="EMBL" id="WIUZ02000009">
    <property type="protein sequence ID" value="KAF9783789.1"/>
    <property type="molecule type" value="Genomic_DNA"/>
</dbReference>
<evidence type="ECO:0000256" key="14">
    <source>
        <dbReference type="RuleBase" id="RU365079"/>
    </source>
</evidence>
<evidence type="ECO:0000256" key="3">
    <source>
        <dbReference type="ARBA" id="ARBA00020799"/>
    </source>
</evidence>
<evidence type="ECO:0000256" key="15">
    <source>
        <dbReference type="SAM" id="MobiDB-lite"/>
    </source>
</evidence>
<dbReference type="Gene3D" id="3.40.50.1000">
    <property type="entry name" value="HAD superfamily/HAD-like"/>
    <property type="match status" value="1"/>
</dbReference>
<comment type="similarity">
    <text evidence="2 14">Belongs to the TIM50 family.</text>
</comment>
<evidence type="ECO:0000313" key="17">
    <source>
        <dbReference type="EMBL" id="KAF9783789.1"/>
    </source>
</evidence>
<organism evidence="17 18">
    <name type="scientific">Thelephora terrestris</name>
    <dbReference type="NCBI Taxonomy" id="56493"/>
    <lineage>
        <taxon>Eukaryota</taxon>
        <taxon>Fungi</taxon>
        <taxon>Dikarya</taxon>
        <taxon>Basidiomycota</taxon>
        <taxon>Agaricomycotina</taxon>
        <taxon>Agaricomycetes</taxon>
        <taxon>Thelephorales</taxon>
        <taxon>Thelephoraceae</taxon>
        <taxon>Thelephora</taxon>
    </lineage>
</organism>
<keyword evidence="12" id="KW-0472">Membrane</keyword>
<protein>
    <recommendedName>
        <fullName evidence="3 14">Mitochondrial import inner membrane translocase subunit TIM50</fullName>
    </recommendedName>
</protein>
<keyword evidence="9" id="KW-1133">Transmembrane helix</keyword>
<feature type="compositionally biased region" description="Low complexity" evidence="15">
    <location>
        <begin position="36"/>
        <end position="57"/>
    </location>
</feature>
<feature type="region of interest" description="Disordered" evidence="15">
    <location>
        <begin position="479"/>
        <end position="500"/>
    </location>
</feature>
<evidence type="ECO:0000256" key="13">
    <source>
        <dbReference type="ARBA" id="ARBA00065975"/>
    </source>
</evidence>
<keyword evidence="6" id="KW-0999">Mitochondrion inner membrane</keyword>
<accession>A0A9P6HEU6</accession>
<feature type="compositionally biased region" description="Low complexity" evidence="15">
    <location>
        <begin position="81"/>
        <end position="90"/>
    </location>
</feature>
<evidence type="ECO:0000313" key="18">
    <source>
        <dbReference type="Proteomes" id="UP000736335"/>
    </source>
</evidence>
<comment type="function">
    <text evidence="14">Essential component of the TIM23 complex, a complex that mediates the translocation of transit peptide-containing proteins across the mitochondrial inner membrane.</text>
</comment>
<dbReference type="InterPro" id="IPR050365">
    <property type="entry name" value="TIM50"/>
</dbReference>
<dbReference type="Proteomes" id="UP000736335">
    <property type="component" value="Unassembled WGS sequence"/>
</dbReference>
<dbReference type="PROSITE" id="PS50969">
    <property type="entry name" value="FCP1"/>
    <property type="match status" value="1"/>
</dbReference>
<comment type="subunit">
    <text evidence="13">Component of the TIM23 complex, at least composed of TIM23, TIM17 and TIM50. Interacts with preproteins in transit.</text>
</comment>
<keyword evidence="8 14" id="KW-0809">Transit peptide</keyword>
<evidence type="ECO:0000256" key="9">
    <source>
        <dbReference type="ARBA" id="ARBA00022989"/>
    </source>
</evidence>
<feature type="region of interest" description="Disordered" evidence="15">
    <location>
        <begin position="27"/>
        <end position="118"/>
    </location>
</feature>
<evidence type="ECO:0000256" key="4">
    <source>
        <dbReference type="ARBA" id="ARBA00022448"/>
    </source>
</evidence>
<keyword evidence="10 14" id="KW-0811">Translocation</keyword>
<dbReference type="InterPro" id="IPR023214">
    <property type="entry name" value="HAD_sf"/>
</dbReference>
<dbReference type="FunFam" id="3.40.50.1000:FF:000019">
    <property type="entry name" value="Mitochondrial import inner membrane translocase subunit TIM50"/>
    <property type="match status" value="1"/>
</dbReference>
<dbReference type="CDD" id="cd07521">
    <property type="entry name" value="HAD_FCP1-like"/>
    <property type="match status" value="1"/>
</dbReference>
<evidence type="ECO:0000256" key="1">
    <source>
        <dbReference type="ARBA" id="ARBA00004434"/>
    </source>
</evidence>
<evidence type="ECO:0000259" key="16">
    <source>
        <dbReference type="PROSITE" id="PS50969"/>
    </source>
</evidence>
<name>A0A9P6HEU6_9AGAM</name>
<keyword evidence="11 14" id="KW-0496">Mitochondrion</keyword>
<keyword evidence="7 14" id="KW-0653">Protein transport</keyword>
<keyword evidence="18" id="KW-1185">Reference proteome</keyword>
<comment type="subcellular location">
    <subcellularLocation>
        <location evidence="1 14">Mitochondrion inner membrane</location>
        <topology evidence="1 14">Single-pass membrane protein</topology>
    </subcellularLocation>
</comment>
<reference evidence="17" key="1">
    <citation type="journal article" date="2020" name="Nat. Commun.">
        <title>Large-scale genome sequencing of mycorrhizal fungi provides insights into the early evolution of symbiotic traits.</title>
        <authorList>
            <person name="Miyauchi S."/>
            <person name="Kiss E."/>
            <person name="Kuo A."/>
            <person name="Drula E."/>
            <person name="Kohler A."/>
            <person name="Sanchez-Garcia M."/>
            <person name="Morin E."/>
            <person name="Andreopoulos B."/>
            <person name="Barry K.W."/>
            <person name="Bonito G."/>
            <person name="Buee M."/>
            <person name="Carver A."/>
            <person name="Chen C."/>
            <person name="Cichocki N."/>
            <person name="Clum A."/>
            <person name="Culley D."/>
            <person name="Crous P.W."/>
            <person name="Fauchery L."/>
            <person name="Girlanda M."/>
            <person name="Hayes R.D."/>
            <person name="Keri Z."/>
            <person name="LaButti K."/>
            <person name="Lipzen A."/>
            <person name="Lombard V."/>
            <person name="Magnuson J."/>
            <person name="Maillard F."/>
            <person name="Murat C."/>
            <person name="Nolan M."/>
            <person name="Ohm R.A."/>
            <person name="Pangilinan J."/>
            <person name="Pereira M.F."/>
            <person name="Perotto S."/>
            <person name="Peter M."/>
            <person name="Pfister S."/>
            <person name="Riley R."/>
            <person name="Sitrit Y."/>
            <person name="Stielow J.B."/>
            <person name="Szollosi G."/>
            <person name="Zifcakova L."/>
            <person name="Stursova M."/>
            <person name="Spatafora J.W."/>
            <person name="Tedersoo L."/>
            <person name="Vaario L.M."/>
            <person name="Yamada A."/>
            <person name="Yan M."/>
            <person name="Wang P."/>
            <person name="Xu J."/>
            <person name="Bruns T."/>
            <person name="Baldrian P."/>
            <person name="Vilgalys R."/>
            <person name="Dunand C."/>
            <person name="Henrissat B."/>
            <person name="Grigoriev I.V."/>
            <person name="Hibbett D."/>
            <person name="Nagy L.G."/>
            <person name="Martin F.M."/>
        </authorList>
    </citation>
    <scope>NUCLEOTIDE SEQUENCE</scope>
    <source>
        <strain evidence="17">UH-Tt-Lm1</strain>
    </source>
</reference>
<gene>
    <name evidence="17" type="ORF">BJ322DRAFT_1196955</name>
</gene>